<dbReference type="GO" id="GO:0003677">
    <property type="term" value="F:DNA binding"/>
    <property type="evidence" value="ECO:0007669"/>
    <property type="project" value="UniProtKB-KW"/>
</dbReference>
<accession>A0A9Q9HFD6</accession>
<reference evidence="5" key="1">
    <citation type="submission" date="2021-08" db="EMBL/GenBank/DDBJ databases">
        <authorList>
            <person name="Nwanade C."/>
            <person name="Wang M."/>
            <person name="Masoudi A."/>
            <person name="Yu Z."/>
            <person name="Liu J."/>
        </authorList>
    </citation>
    <scope>NUCLEOTIDE SEQUENCE</scope>
    <source>
        <strain evidence="5">S056</strain>
    </source>
</reference>
<dbReference type="Gene3D" id="1.10.10.10">
    <property type="entry name" value="Winged helix-like DNA-binding domain superfamily/Winged helix DNA-binding domain"/>
    <property type="match status" value="1"/>
</dbReference>
<dbReference type="SUPFAM" id="SSF46785">
    <property type="entry name" value="Winged helix' DNA-binding domain"/>
    <property type="match status" value="1"/>
</dbReference>
<dbReference type="InterPro" id="IPR000835">
    <property type="entry name" value="HTH_MarR-typ"/>
</dbReference>
<protein>
    <submittedName>
        <fullName evidence="5">MarR family transcriptional regulator</fullName>
    </submittedName>
</protein>
<dbReference type="SMART" id="SM00347">
    <property type="entry name" value="HTH_MARR"/>
    <property type="match status" value="1"/>
</dbReference>
<dbReference type="InterPro" id="IPR036388">
    <property type="entry name" value="WH-like_DNA-bd_sf"/>
</dbReference>
<gene>
    <name evidence="5" type="ORF">K3X48_01920</name>
</gene>
<evidence type="ECO:0000256" key="3">
    <source>
        <dbReference type="ARBA" id="ARBA00023163"/>
    </source>
</evidence>
<evidence type="ECO:0000256" key="1">
    <source>
        <dbReference type="ARBA" id="ARBA00023015"/>
    </source>
</evidence>
<organism evidence="5 6">
    <name type="scientific">Aliiroseovarius crassostreae</name>
    <dbReference type="NCBI Taxonomy" id="154981"/>
    <lineage>
        <taxon>Bacteria</taxon>
        <taxon>Pseudomonadati</taxon>
        <taxon>Pseudomonadota</taxon>
        <taxon>Alphaproteobacteria</taxon>
        <taxon>Rhodobacterales</taxon>
        <taxon>Paracoccaceae</taxon>
        <taxon>Aliiroseovarius</taxon>
    </lineage>
</organism>
<dbReference type="PANTHER" id="PTHR42756:SF1">
    <property type="entry name" value="TRANSCRIPTIONAL REPRESSOR OF EMRAB OPERON"/>
    <property type="match status" value="1"/>
</dbReference>
<feature type="domain" description="HTH marR-type" evidence="4">
    <location>
        <begin position="26"/>
        <end position="126"/>
    </location>
</feature>
<evidence type="ECO:0000259" key="4">
    <source>
        <dbReference type="SMART" id="SM00347"/>
    </source>
</evidence>
<dbReference type="PANTHER" id="PTHR42756">
    <property type="entry name" value="TRANSCRIPTIONAL REGULATOR, MARR"/>
    <property type="match status" value="1"/>
</dbReference>
<dbReference type="InterPro" id="IPR023187">
    <property type="entry name" value="Tscrpt_reg_MarR-type_CS"/>
</dbReference>
<dbReference type="RefSeq" id="WP_259786156.1">
    <property type="nucleotide sequence ID" value="NZ_CP080772.1"/>
</dbReference>
<dbReference type="AlphaFoldDB" id="A0A9Q9HFD6"/>
<dbReference type="InterPro" id="IPR036390">
    <property type="entry name" value="WH_DNA-bd_sf"/>
</dbReference>
<keyword evidence="3" id="KW-0804">Transcription</keyword>
<dbReference type="GO" id="GO:0003700">
    <property type="term" value="F:DNA-binding transcription factor activity"/>
    <property type="evidence" value="ECO:0007669"/>
    <property type="project" value="InterPro"/>
</dbReference>
<name>A0A9Q9HFD6_9RHOB</name>
<dbReference type="PROSITE" id="PS01117">
    <property type="entry name" value="HTH_MARR_1"/>
    <property type="match status" value="1"/>
</dbReference>
<proteinExistence type="predicted"/>
<evidence type="ECO:0000256" key="2">
    <source>
        <dbReference type="ARBA" id="ARBA00023125"/>
    </source>
</evidence>
<dbReference type="EMBL" id="CP080776">
    <property type="protein sequence ID" value="UWP95785.1"/>
    <property type="molecule type" value="Genomic_DNA"/>
</dbReference>
<sequence>MRFQKDISAGYLANHLARLFAKALQHRIRDLGLSVGQFPILLELWAQDGQSQKELVQKLDLEQATVANTLNRMERDGLLRRMKDPSDGRAQRIWLTDQAKALRDPAYAAANAVNEQALSGLSEDEQAQFLALTQRVVTRLRGTSETL</sequence>
<keyword evidence="1" id="KW-0805">Transcription regulation</keyword>
<dbReference type="Pfam" id="PF01047">
    <property type="entry name" value="MarR"/>
    <property type="match status" value="1"/>
</dbReference>
<evidence type="ECO:0000313" key="5">
    <source>
        <dbReference type="EMBL" id="UWP95785.1"/>
    </source>
</evidence>
<dbReference type="GeneID" id="75102043"/>
<evidence type="ECO:0000313" key="6">
    <source>
        <dbReference type="Proteomes" id="UP001057991"/>
    </source>
</evidence>
<keyword evidence="2" id="KW-0238">DNA-binding</keyword>
<dbReference type="Proteomes" id="UP001057991">
    <property type="component" value="Chromosome"/>
</dbReference>
<dbReference type="PRINTS" id="PR00598">
    <property type="entry name" value="HTHMARR"/>
</dbReference>